<evidence type="ECO:0000313" key="2">
    <source>
        <dbReference type="Proteomes" id="UP000824998"/>
    </source>
</evidence>
<proteinExistence type="predicted"/>
<keyword evidence="2" id="KW-1185">Reference proteome</keyword>
<protein>
    <submittedName>
        <fullName evidence="1">Uncharacterized protein</fullName>
    </submittedName>
</protein>
<dbReference type="EMBL" id="MU251404">
    <property type="protein sequence ID" value="KAG9236595.1"/>
    <property type="molecule type" value="Genomic_DNA"/>
</dbReference>
<gene>
    <name evidence="1" type="ORF">BJ875DRAFT_456091</name>
</gene>
<organism evidence="1 2">
    <name type="scientific">Amylocarpus encephaloides</name>
    <dbReference type="NCBI Taxonomy" id="45428"/>
    <lineage>
        <taxon>Eukaryota</taxon>
        <taxon>Fungi</taxon>
        <taxon>Dikarya</taxon>
        <taxon>Ascomycota</taxon>
        <taxon>Pezizomycotina</taxon>
        <taxon>Leotiomycetes</taxon>
        <taxon>Helotiales</taxon>
        <taxon>Helotiales incertae sedis</taxon>
        <taxon>Amylocarpus</taxon>
    </lineage>
</organism>
<comment type="caution">
    <text evidence="1">The sequence shown here is derived from an EMBL/GenBank/DDBJ whole genome shotgun (WGS) entry which is preliminary data.</text>
</comment>
<evidence type="ECO:0000313" key="1">
    <source>
        <dbReference type="EMBL" id="KAG9236595.1"/>
    </source>
</evidence>
<name>A0A9P8C7Q5_9HELO</name>
<sequence length="202" mass="23176">MSATKPVFCCSSAVPVHTSQDNRLHNDPNRVIHDGIFRSFLLFAARRQRQSDLISRMLGIDPDRKKIPVVLCTSSIPEPWVPRPVLTLEALANNPCTPQTPYVIHLTCRHDFGPVYSHRYFACPNNLQDDWVEISLVQWFAEGTPFKMTTEQWDLKCEDDATFFRLTLRPNLALRWRQQVVVGEWPQEDIPSTAMVKVTAEA</sequence>
<accession>A0A9P8C7Q5</accession>
<dbReference type="OrthoDB" id="3470112at2759"/>
<dbReference type="AlphaFoldDB" id="A0A9P8C7Q5"/>
<dbReference type="Proteomes" id="UP000824998">
    <property type="component" value="Unassembled WGS sequence"/>
</dbReference>
<reference evidence="1" key="1">
    <citation type="journal article" date="2021" name="IMA Fungus">
        <title>Genomic characterization of three marine fungi, including Emericellopsis atlantica sp. nov. with signatures of a generalist lifestyle and marine biomass degradation.</title>
        <authorList>
            <person name="Hagestad O.C."/>
            <person name="Hou L."/>
            <person name="Andersen J.H."/>
            <person name="Hansen E.H."/>
            <person name="Altermark B."/>
            <person name="Li C."/>
            <person name="Kuhnert E."/>
            <person name="Cox R.J."/>
            <person name="Crous P.W."/>
            <person name="Spatafora J.W."/>
            <person name="Lail K."/>
            <person name="Amirebrahimi M."/>
            <person name="Lipzen A."/>
            <person name="Pangilinan J."/>
            <person name="Andreopoulos W."/>
            <person name="Hayes R.D."/>
            <person name="Ng V."/>
            <person name="Grigoriev I.V."/>
            <person name="Jackson S.A."/>
            <person name="Sutton T.D.S."/>
            <person name="Dobson A.D.W."/>
            <person name="Rama T."/>
        </authorList>
    </citation>
    <scope>NUCLEOTIDE SEQUENCE</scope>
    <source>
        <strain evidence="1">TRa018bII</strain>
    </source>
</reference>